<dbReference type="PANTHER" id="PTHR24421:SF10">
    <property type="entry name" value="NITRATE_NITRITE SENSOR PROTEIN NARQ"/>
    <property type="match status" value="1"/>
</dbReference>
<evidence type="ECO:0000256" key="9">
    <source>
        <dbReference type="SAM" id="MobiDB-lite"/>
    </source>
</evidence>
<dbReference type="EMBL" id="AGUD01000259">
    <property type="protein sequence ID" value="EHN09690.1"/>
    <property type="molecule type" value="Genomic_DNA"/>
</dbReference>
<evidence type="ECO:0000256" key="5">
    <source>
        <dbReference type="ARBA" id="ARBA00022741"/>
    </source>
</evidence>
<dbReference type="RefSeq" id="WP_007577606.1">
    <property type="nucleotide sequence ID" value="NZ_AGUD01000259.1"/>
</dbReference>
<feature type="transmembrane region" description="Helical" evidence="10">
    <location>
        <begin position="103"/>
        <end position="122"/>
    </location>
</feature>
<dbReference type="InterPro" id="IPR011712">
    <property type="entry name" value="Sig_transdc_His_kin_sub3_dim/P"/>
</dbReference>
<evidence type="ECO:0000256" key="1">
    <source>
        <dbReference type="ARBA" id="ARBA00000085"/>
    </source>
</evidence>
<dbReference type="EC" id="2.7.13.3" evidence="2"/>
<feature type="transmembrane region" description="Helical" evidence="10">
    <location>
        <begin position="128"/>
        <end position="148"/>
    </location>
</feature>
<dbReference type="SMART" id="SM00387">
    <property type="entry name" value="HATPase_c"/>
    <property type="match status" value="1"/>
</dbReference>
<dbReference type="Pfam" id="PF02518">
    <property type="entry name" value="HATPase_c"/>
    <property type="match status" value="1"/>
</dbReference>
<keyword evidence="13" id="KW-1185">Reference proteome</keyword>
<keyword evidence="5" id="KW-0547">Nucleotide-binding</keyword>
<dbReference type="Gene3D" id="3.30.565.10">
    <property type="entry name" value="Histidine kinase-like ATPase, C-terminal domain"/>
    <property type="match status" value="1"/>
</dbReference>
<evidence type="ECO:0000256" key="8">
    <source>
        <dbReference type="ARBA" id="ARBA00023012"/>
    </source>
</evidence>
<dbReference type="GO" id="GO:0046983">
    <property type="term" value="F:protein dimerization activity"/>
    <property type="evidence" value="ECO:0007669"/>
    <property type="project" value="InterPro"/>
</dbReference>
<accession>H0E9F7</accession>
<keyword evidence="6 12" id="KW-0418">Kinase</keyword>
<feature type="region of interest" description="Disordered" evidence="9">
    <location>
        <begin position="1"/>
        <end position="31"/>
    </location>
</feature>
<gene>
    <name evidence="12" type="ORF">PAI11_34760</name>
</gene>
<keyword evidence="7" id="KW-0067">ATP-binding</keyword>
<dbReference type="GO" id="GO:0000155">
    <property type="term" value="F:phosphorelay sensor kinase activity"/>
    <property type="evidence" value="ECO:0007669"/>
    <property type="project" value="InterPro"/>
</dbReference>
<dbReference type="GO" id="GO:0005524">
    <property type="term" value="F:ATP binding"/>
    <property type="evidence" value="ECO:0007669"/>
    <property type="project" value="UniProtKB-KW"/>
</dbReference>
<dbReference type="OrthoDB" id="5242012at2"/>
<dbReference type="AlphaFoldDB" id="H0E9F7"/>
<evidence type="ECO:0000256" key="7">
    <source>
        <dbReference type="ARBA" id="ARBA00022840"/>
    </source>
</evidence>
<proteinExistence type="predicted"/>
<dbReference type="Pfam" id="PF07730">
    <property type="entry name" value="HisKA_3"/>
    <property type="match status" value="1"/>
</dbReference>
<keyword evidence="4" id="KW-0808">Transferase</keyword>
<organism evidence="12 13">
    <name type="scientific">Patulibacter medicamentivorans</name>
    <dbReference type="NCBI Taxonomy" id="1097667"/>
    <lineage>
        <taxon>Bacteria</taxon>
        <taxon>Bacillati</taxon>
        <taxon>Actinomycetota</taxon>
        <taxon>Thermoleophilia</taxon>
        <taxon>Solirubrobacterales</taxon>
        <taxon>Patulibacteraceae</taxon>
        <taxon>Patulibacter</taxon>
    </lineage>
</organism>
<dbReference type="PANTHER" id="PTHR24421">
    <property type="entry name" value="NITRATE/NITRITE SENSOR PROTEIN NARX-RELATED"/>
    <property type="match status" value="1"/>
</dbReference>
<evidence type="ECO:0000256" key="3">
    <source>
        <dbReference type="ARBA" id="ARBA00022553"/>
    </source>
</evidence>
<comment type="caution">
    <text evidence="12">The sequence shown here is derived from an EMBL/GenBank/DDBJ whole genome shotgun (WGS) entry which is preliminary data.</text>
</comment>
<dbReference type="CDD" id="cd16917">
    <property type="entry name" value="HATPase_UhpB-NarQ-NarX-like"/>
    <property type="match status" value="1"/>
</dbReference>
<feature type="transmembrane region" description="Helical" evidence="10">
    <location>
        <begin position="64"/>
        <end position="83"/>
    </location>
</feature>
<dbReference type="Gene3D" id="1.20.5.1930">
    <property type="match status" value="1"/>
</dbReference>
<feature type="domain" description="Histidine kinase/HSP90-like ATPase" evidence="11">
    <location>
        <begin position="282"/>
        <end position="371"/>
    </location>
</feature>
<dbReference type="PATRIC" id="fig|1097667.3.peg.3448"/>
<evidence type="ECO:0000256" key="6">
    <source>
        <dbReference type="ARBA" id="ARBA00022777"/>
    </source>
</evidence>
<feature type="transmembrane region" description="Helical" evidence="10">
    <location>
        <begin position="39"/>
        <end position="58"/>
    </location>
</feature>
<evidence type="ECO:0000259" key="11">
    <source>
        <dbReference type="SMART" id="SM00387"/>
    </source>
</evidence>
<dbReference type="SUPFAM" id="SSF55874">
    <property type="entry name" value="ATPase domain of HSP90 chaperone/DNA topoisomerase II/histidine kinase"/>
    <property type="match status" value="1"/>
</dbReference>
<keyword evidence="10" id="KW-0472">Membrane</keyword>
<keyword evidence="3" id="KW-0597">Phosphoprotein</keyword>
<evidence type="ECO:0000256" key="2">
    <source>
        <dbReference type="ARBA" id="ARBA00012438"/>
    </source>
</evidence>
<evidence type="ECO:0000256" key="10">
    <source>
        <dbReference type="SAM" id="Phobius"/>
    </source>
</evidence>
<dbReference type="GO" id="GO:0016020">
    <property type="term" value="C:membrane"/>
    <property type="evidence" value="ECO:0007669"/>
    <property type="project" value="InterPro"/>
</dbReference>
<name>H0E9F7_9ACTN</name>
<feature type="compositionally biased region" description="Low complexity" evidence="9">
    <location>
        <begin position="21"/>
        <end position="31"/>
    </location>
</feature>
<keyword evidence="10" id="KW-0812">Transmembrane</keyword>
<dbReference type="Proteomes" id="UP000005143">
    <property type="component" value="Unassembled WGS sequence"/>
</dbReference>
<dbReference type="InterPro" id="IPR003594">
    <property type="entry name" value="HATPase_dom"/>
</dbReference>
<sequence length="371" mass="38744">MPAEDQTTPLAAPGPPVGERPAAGAPDAPAAGPAAAPGLPLHLALASVSGLVVTLVWGLTGAGYFWPMWVWFALAVTVAVHAISHEAFGGPRDRSPADHRLRVAGAIVGTFLAGQIVIWAMSGGGYFWPIWPLMAIGTAFVATMLILNRDGLRWARARQLAERVDVLTRTRSGALDVQAAELRRIERDLHDGAQARLVALSMQLGRAEQRLERSGDEATRTLVLGAQRDATAAIAELRDLARGIAPPILTDRGLVAAVQALARRCAIPVGVDGDVPRRPLPVVESAAYFVVSEALTNAAKHAGDAVARVRLSQAGGRLTVEIADDGRGGADPAGAGLMGLRRRVEALDGTLVVEQPPQGGTIVLAELPDGT</sequence>
<protein>
    <recommendedName>
        <fullName evidence="2">histidine kinase</fullName>
        <ecNumber evidence="2">2.7.13.3</ecNumber>
    </recommendedName>
</protein>
<evidence type="ECO:0000313" key="13">
    <source>
        <dbReference type="Proteomes" id="UP000005143"/>
    </source>
</evidence>
<keyword evidence="8" id="KW-0902">Two-component regulatory system</keyword>
<keyword evidence="10" id="KW-1133">Transmembrane helix</keyword>
<dbReference type="InterPro" id="IPR050482">
    <property type="entry name" value="Sensor_HK_TwoCompSys"/>
</dbReference>
<evidence type="ECO:0000256" key="4">
    <source>
        <dbReference type="ARBA" id="ARBA00022679"/>
    </source>
</evidence>
<evidence type="ECO:0000313" key="12">
    <source>
        <dbReference type="EMBL" id="EHN09690.1"/>
    </source>
</evidence>
<comment type="catalytic activity">
    <reaction evidence="1">
        <text>ATP + protein L-histidine = ADP + protein N-phospho-L-histidine.</text>
        <dbReference type="EC" id="2.7.13.3"/>
    </reaction>
</comment>
<reference evidence="12 13" key="1">
    <citation type="journal article" date="2013" name="Biodegradation">
        <title>Quantitative proteomic analysis of ibuprofen-degrading Patulibacter sp. strain I11.</title>
        <authorList>
            <person name="Almeida B."/>
            <person name="Kjeldal H."/>
            <person name="Lolas I."/>
            <person name="Knudsen A.D."/>
            <person name="Carvalho G."/>
            <person name="Nielsen K.L."/>
            <person name="Barreto Crespo M.T."/>
            <person name="Stensballe A."/>
            <person name="Nielsen J.L."/>
        </authorList>
    </citation>
    <scope>NUCLEOTIDE SEQUENCE [LARGE SCALE GENOMIC DNA]</scope>
    <source>
        <strain evidence="12 13">I11</strain>
    </source>
</reference>
<dbReference type="InterPro" id="IPR036890">
    <property type="entry name" value="HATPase_C_sf"/>
</dbReference>